<dbReference type="Gene3D" id="3.40.50.12780">
    <property type="entry name" value="N-terminal domain of ligase-like"/>
    <property type="match status" value="1"/>
</dbReference>
<evidence type="ECO:0000313" key="7">
    <source>
        <dbReference type="Proteomes" id="UP001595828"/>
    </source>
</evidence>
<dbReference type="InterPro" id="IPR025110">
    <property type="entry name" value="AMP-bd_C"/>
</dbReference>
<dbReference type="InterPro" id="IPR042099">
    <property type="entry name" value="ANL_N_sf"/>
</dbReference>
<proteinExistence type="inferred from homology"/>
<dbReference type="PANTHER" id="PTHR43201">
    <property type="entry name" value="ACYL-COA SYNTHETASE"/>
    <property type="match status" value="1"/>
</dbReference>
<dbReference type="Gene3D" id="3.30.300.30">
    <property type="match status" value="1"/>
</dbReference>
<evidence type="ECO:0000313" key="6">
    <source>
        <dbReference type="EMBL" id="MFC4295838.1"/>
    </source>
</evidence>
<dbReference type="InterPro" id="IPR000873">
    <property type="entry name" value="AMP-dep_synth/lig_dom"/>
</dbReference>
<keyword evidence="2" id="KW-0436">Ligase</keyword>
<dbReference type="RefSeq" id="WP_379539302.1">
    <property type="nucleotide sequence ID" value="NZ_JBHSDR010000006.1"/>
</dbReference>
<sequence length="521" mass="55756">MREIYGPTLAGLYRDGAQRAADRRLVVVSNVRPADVSLGELHARGEIAGANLRALGVEPGDVVAVQLPAWSEWLVAAVAAAHCGAVLLPVVSIYGARELGFILRQSQAKILITPDTFRKADFAAIVADCGPLPALAHHVVIGAAPAGTVPWSELERSVPVQEAHSSSPDDMAMLVYTSGTTADPKGVRHSHRTLIAELSATAWQRRAIPDERIFSPWPPGHVAGAISLMRFLAGDASMVLADQWDAGTAAELIERHAINSSSFTPFHLSGILDAADRDRRDLSSLTNCLVGAAPVPAGLIARAEARGLRPYRSYGSSEHPTVTAGNSDDPIEKRLGTEGRLTRGNEMAFVDEEGRFLPDGEEGELVTRGPELFLGYFDASLDAEAFLPGRWFRTGDIGRRDADGYLVITDRKKDVIIRGGENISSREVEDILFTHPDIVEAAVVAAPDARMGEVVCAFVIVRPGAQLTLGSVAEHFAQAGIARAKTPERLEIVEDFPRNATGKVLKHQLRAAARAIAGQAT</sequence>
<feature type="compositionally biased region" description="Polar residues" evidence="3">
    <location>
        <begin position="314"/>
        <end position="326"/>
    </location>
</feature>
<dbReference type="SUPFAM" id="SSF56801">
    <property type="entry name" value="Acetyl-CoA synthetase-like"/>
    <property type="match status" value="1"/>
</dbReference>
<evidence type="ECO:0000256" key="1">
    <source>
        <dbReference type="ARBA" id="ARBA00006432"/>
    </source>
</evidence>
<feature type="domain" description="AMP-binding enzyme C-terminal" evidence="5">
    <location>
        <begin position="427"/>
        <end position="503"/>
    </location>
</feature>
<organism evidence="6 7">
    <name type="scientific">Novosphingobium tardum</name>
    <dbReference type="NCBI Taxonomy" id="1538021"/>
    <lineage>
        <taxon>Bacteria</taxon>
        <taxon>Pseudomonadati</taxon>
        <taxon>Pseudomonadota</taxon>
        <taxon>Alphaproteobacteria</taxon>
        <taxon>Sphingomonadales</taxon>
        <taxon>Sphingomonadaceae</taxon>
        <taxon>Novosphingobium</taxon>
    </lineage>
</organism>
<dbReference type="InterPro" id="IPR045851">
    <property type="entry name" value="AMP-bd_C_sf"/>
</dbReference>
<reference evidence="7" key="1">
    <citation type="journal article" date="2019" name="Int. J. Syst. Evol. Microbiol.">
        <title>The Global Catalogue of Microorganisms (GCM) 10K type strain sequencing project: providing services to taxonomists for standard genome sequencing and annotation.</title>
        <authorList>
            <consortium name="The Broad Institute Genomics Platform"/>
            <consortium name="The Broad Institute Genome Sequencing Center for Infectious Disease"/>
            <person name="Wu L."/>
            <person name="Ma J."/>
        </authorList>
    </citation>
    <scope>NUCLEOTIDE SEQUENCE [LARGE SCALE GENOMIC DNA]</scope>
    <source>
        <strain evidence="7">CGMCC 1.12989</strain>
    </source>
</reference>
<dbReference type="Proteomes" id="UP001595828">
    <property type="component" value="Unassembled WGS sequence"/>
</dbReference>
<evidence type="ECO:0000259" key="5">
    <source>
        <dbReference type="Pfam" id="PF13193"/>
    </source>
</evidence>
<comment type="caution">
    <text evidence="6">The sequence shown here is derived from an EMBL/GenBank/DDBJ whole genome shotgun (WGS) entry which is preliminary data.</text>
</comment>
<protein>
    <submittedName>
        <fullName evidence="6">AMP-binding protein</fullName>
    </submittedName>
</protein>
<evidence type="ECO:0000256" key="2">
    <source>
        <dbReference type="ARBA" id="ARBA00022598"/>
    </source>
</evidence>
<dbReference type="EMBL" id="JBHSDR010000006">
    <property type="protein sequence ID" value="MFC4295838.1"/>
    <property type="molecule type" value="Genomic_DNA"/>
</dbReference>
<feature type="domain" description="AMP-dependent synthetase/ligase" evidence="4">
    <location>
        <begin position="17"/>
        <end position="377"/>
    </location>
</feature>
<feature type="region of interest" description="Disordered" evidence="3">
    <location>
        <begin position="312"/>
        <end position="333"/>
    </location>
</feature>
<comment type="similarity">
    <text evidence="1">Belongs to the ATP-dependent AMP-binding enzyme family.</text>
</comment>
<keyword evidence="7" id="KW-1185">Reference proteome</keyword>
<name>A0ABV8RRP4_9SPHN</name>
<evidence type="ECO:0000259" key="4">
    <source>
        <dbReference type="Pfam" id="PF00501"/>
    </source>
</evidence>
<dbReference type="Pfam" id="PF00501">
    <property type="entry name" value="AMP-binding"/>
    <property type="match status" value="1"/>
</dbReference>
<gene>
    <name evidence="6" type="ORF">ACFO0A_12300</name>
</gene>
<accession>A0ABV8RRP4</accession>
<dbReference type="PANTHER" id="PTHR43201:SF5">
    <property type="entry name" value="MEDIUM-CHAIN ACYL-COA LIGASE ACSF2, MITOCHONDRIAL"/>
    <property type="match status" value="1"/>
</dbReference>
<evidence type="ECO:0000256" key="3">
    <source>
        <dbReference type="SAM" id="MobiDB-lite"/>
    </source>
</evidence>
<dbReference type="Pfam" id="PF13193">
    <property type="entry name" value="AMP-binding_C"/>
    <property type="match status" value="1"/>
</dbReference>